<evidence type="ECO:0000313" key="2">
    <source>
        <dbReference type="EMBL" id="QYT05712.1"/>
    </source>
</evidence>
<gene>
    <name evidence="2" type="ORF">H0G86_012597</name>
</gene>
<dbReference type="EMBL" id="CP075870">
    <property type="protein sequence ID" value="QYT05712.1"/>
    <property type="molecule type" value="Genomic_DNA"/>
</dbReference>
<evidence type="ECO:0000256" key="1">
    <source>
        <dbReference type="SAM" id="MobiDB-lite"/>
    </source>
</evidence>
<reference evidence="2 3" key="1">
    <citation type="journal article" date="2021" name="BMC Genomics">
        <title>Telomere-to-telomere genome assembly of asparaginase-producing Trichoderma simmonsii.</title>
        <authorList>
            <person name="Chung D."/>
            <person name="Kwon Y.M."/>
            <person name="Yang Y."/>
        </authorList>
    </citation>
    <scope>NUCLEOTIDE SEQUENCE [LARGE SCALE GENOMIC DNA]</scope>
    <source>
        <strain evidence="2 3">GH-Sj1</strain>
    </source>
</reference>
<sequence length="101" mass="11393">MHIPMDPLLGCNADGGDKTHAPIRSGFSTPRQKLPKGRKLHIQKEMLVPPPSRKRGCKPGGKNQGWLYLSSSSDPDDAIRRRSNLKEHLSLWQPFGSFDYR</sequence>
<dbReference type="AlphaFoldDB" id="A0A8G0LNT7"/>
<keyword evidence="3" id="KW-1185">Reference proteome</keyword>
<name>A0A8G0LNT7_9HYPO</name>
<evidence type="ECO:0000313" key="3">
    <source>
        <dbReference type="Proteomes" id="UP000826661"/>
    </source>
</evidence>
<proteinExistence type="predicted"/>
<dbReference type="Proteomes" id="UP000826661">
    <property type="component" value="Chromosome VII"/>
</dbReference>
<protein>
    <submittedName>
        <fullName evidence="2">Uncharacterized protein</fullName>
    </submittedName>
</protein>
<organism evidence="2 3">
    <name type="scientific">Trichoderma simmonsii</name>
    <dbReference type="NCBI Taxonomy" id="1491479"/>
    <lineage>
        <taxon>Eukaryota</taxon>
        <taxon>Fungi</taxon>
        <taxon>Dikarya</taxon>
        <taxon>Ascomycota</taxon>
        <taxon>Pezizomycotina</taxon>
        <taxon>Sordariomycetes</taxon>
        <taxon>Hypocreomycetidae</taxon>
        <taxon>Hypocreales</taxon>
        <taxon>Hypocreaceae</taxon>
        <taxon>Trichoderma</taxon>
    </lineage>
</organism>
<accession>A0A8G0LNT7</accession>
<feature type="region of interest" description="Disordered" evidence="1">
    <location>
        <begin position="1"/>
        <end position="74"/>
    </location>
</feature>